<keyword evidence="11" id="KW-1185">Reference proteome</keyword>
<dbReference type="Proteomes" id="UP001283361">
    <property type="component" value="Unassembled WGS sequence"/>
</dbReference>
<organism evidence="10 11">
    <name type="scientific">Elysia crispata</name>
    <name type="common">lettuce slug</name>
    <dbReference type="NCBI Taxonomy" id="231223"/>
    <lineage>
        <taxon>Eukaryota</taxon>
        <taxon>Metazoa</taxon>
        <taxon>Spiralia</taxon>
        <taxon>Lophotrochozoa</taxon>
        <taxon>Mollusca</taxon>
        <taxon>Gastropoda</taxon>
        <taxon>Heterobranchia</taxon>
        <taxon>Euthyneura</taxon>
        <taxon>Panpulmonata</taxon>
        <taxon>Sacoglossa</taxon>
        <taxon>Placobranchoidea</taxon>
        <taxon>Plakobranchidae</taxon>
        <taxon>Elysia</taxon>
    </lineage>
</organism>
<dbReference type="PANTHER" id="PTHR20583:SF1">
    <property type="entry name" value="TRIPLE QXXK_R MOTIF-CONTAINING PROTEIN"/>
    <property type="match status" value="1"/>
</dbReference>
<keyword evidence="7 9" id="KW-0472">Membrane</keyword>
<dbReference type="EMBL" id="JAWDGP010005047">
    <property type="protein sequence ID" value="KAK3760037.1"/>
    <property type="molecule type" value="Genomic_DNA"/>
</dbReference>
<gene>
    <name evidence="10" type="ORF">RRG08_064709</name>
</gene>
<feature type="compositionally biased region" description="Basic and acidic residues" evidence="8">
    <location>
        <begin position="16"/>
        <end position="27"/>
    </location>
</feature>
<dbReference type="Pfam" id="PF15168">
    <property type="entry name" value="TRIQK"/>
    <property type="match status" value="1"/>
</dbReference>
<feature type="compositionally biased region" description="Basic residues" evidence="8">
    <location>
        <begin position="28"/>
        <end position="37"/>
    </location>
</feature>
<reference evidence="10" key="1">
    <citation type="journal article" date="2023" name="G3 (Bethesda)">
        <title>A reference genome for the long-term kleptoplast-retaining sea slug Elysia crispata morphotype clarki.</title>
        <authorList>
            <person name="Eastman K.E."/>
            <person name="Pendleton A.L."/>
            <person name="Shaikh M.A."/>
            <person name="Suttiyut T."/>
            <person name="Ogas R."/>
            <person name="Tomko P."/>
            <person name="Gavelis G."/>
            <person name="Widhalm J.R."/>
            <person name="Wisecaver J.H."/>
        </authorList>
    </citation>
    <scope>NUCLEOTIDE SEQUENCE</scope>
    <source>
        <strain evidence="10">ECLA1</strain>
    </source>
</reference>
<comment type="caution">
    <text evidence="10">The sequence shown here is derived from an EMBL/GenBank/DDBJ whole genome shotgun (WGS) entry which is preliminary data.</text>
</comment>
<accession>A0AAE1D7D1</accession>
<dbReference type="AlphaFoldDB" id="A0AAE1D7D1"/>
<evidence type="ECO:0000256" key="3">
    <source>
        <dbReference type="ARBA" id="ARBA00014257"/>
    </source>
</evidence>
<protein>
    <recommendedName>
        <fullName evidence="3">Triple QxxK/R motif-containing protein</fullName>
    </recommendedName>
</protein>
<evidence type="ECO:0000256" key="1">
    <source>
        <dbReference type="ARBA" id="ARBA00004389"/>
    </source>
</evidence>
<comment type="subcellular location">
    <subcellularLocation>
        <location evidence="1">Endoplasmic reticulum membrane</location>
        <topology evidence="1">Single-pass membrane protein</topology>
    </subcellularLocation>
</comment>
<proteinExistence type="inferred from homology"/>
<evidence type="ECO:0000313" key="11">
    <source>
        <dbReference type="Proteomes" id="UP001283361"/>
    </source>
</evidence>
<sequence length="89" mass="9857">MGRKDASAFNSQPVEQYRKQIGKQDWKKSKHAIKNMKNRSDHGSDATPQQIVIMIALVVLATAGLYVLLLWYVGGSIIKGHSHAEVPVT</sequence>
<dbReference type="PANTHER" id="PTHR20583">
    <property type="entry name" value="TRIPLE QXXK/R MOTIF-CONTAINING PROTEIN"/>
    <property type="match status" value="1"/>
</dbReference>
<dbReference type="GO" id="GO:0005789">
    <property type="term" value="C:endoplasmic reticulum membrane"/>
    <property type="evidence" value="ECO:0007669"/>
    <property type="project" value="UniProtKB-SubCell"/>
</dbReference>
<dbReference type="InterPro" id="IPR024842">
    <property type="entry name" value="TRIQK"/>
</dbReference>
<evidence type="ECO:0000256" key="7">
    <source>
        <dbReference type="ARBA" id="ARBA00023136"/>
    </source>
</evidence>
<evidence type="ECO:0000256" key="4">
    <source>
        <dbReference type="ARBA" id="ARBA00022692"/>
    </source>
</evidence>
<evidence type="ECO:0000256" key="8">
    <source>
        <dbReference type="SAM" id="MobiDB-lite"/>
    </source>
</evidence>
<evidence type="ECO:0000256" key="6">
    <source>
        <dbReference type="ARBA" id="ARBA00022989"/>
    </source>
</evidence>
<keyword evidence="5" id="KW-0256">Endoplasmic reticulum</keyword>
<keyword evidence="4 9" id="KW-0812">Transmembrane</keyword>
<feature type="region of interest" description="Disordered" evidence="8">
    <location>
        <begin position="1"/>
        <end position="45"/>
    </location>
</feature>
<evidence type="ECO:0000256" key="2">
    <source>
        <dbReference type="ARBA" id="ARBA00007709"/>
    </source>
</evidence>
<comment type="similarity">
    <text evidence="2">Belongs to the TRIQK family.</text>
</comment>
<evidence type="ECO:0000313" key="10">
    <source>
        <dbReference type="EMBL" id="KAK3760037.1"/>
    </source>
</evidence>
<keyword evidence="6 9" id="KW-1133">Transmembrane helix</keyword>
<name>A0AAE1D7D1_9GAST</name>
<feature type="transmembrane region" description="Helical" evidence="9">
    <location>
        <begin position="51"/>
        <end position="73"/>
    </location>
</feature>
<evidence type="ECO:0000256" key="5">
    <source>
        <dbReference type="ARBA" id="ARBA00022824"/>
    </source>
</evidence>
<evidence type="ECO:0000256" key="9">
    <source>
        <dbReference type="SAM" id="Phobius"/>
    </source>
</evidence>